<dbReference type="GO" id="GO:0006685">
    <property type="term" value="P:sphingomyelin catabolic process"/>
    <property type="evidence" value="ECO:0007669"/>
    <property type="project" value="UniProtKB-UniRule"/>
</dbReference>
<evidence type="ECO:0000256" key="6">
    <source>
        <dbReference type="ARBA" id="ARBA00022801"/>
    </source>
</evidence>
<accession>A0A1R2CDE3</accession>
<feature type="binding site" evidence="12">
    <location>
        <position position="139"/>
    </location>
    <ligand>
        <name>Zn(2+)</name>
        <dbReference type="ChEBI" id="CHEBI:29105"/>
        <label>1</label>
    </ligand>
</feature>
<comment type="caution">
    <text evidence="16">The sequence shown here is derived from an EMBL/GenBank/DDBJ whole genome shotgun (WGS) entry which is preliminary data.</text>
</comment>
<evidence type="ECO:0000256" key="7">
    <source>
        <dbReference type="ARBA" id="ARBA00022833"/>
    </source>
</evidence>
<dbReference type="SUPFAM" id="SSF56300">
    <property type="entry name" value="Metallo-dependent phosphatases"/>
    <property type="match status" value="1"/>
</dbReference>
<keyword evidence="7 12" id="KW-0862">Zinc</keyword>
<dbReference type="Proteomes" id="UP000187209">
    <property type="component" value="Unassembled WGS sequence"/>
</dbReference>
<keyword evidence="17" id="KW-1185">Reference proteome</keyword>
<sequence>MWMFLPLVLALALQPDTANLVECEACRLTIKSLQEYYMESKHWKTITEIAVDICVDEGTYTRGVCQGAVQENALIAIDSVLKRLLDPEFLCKDMEFCNEPYYVKENFTEWVSQVMKSKPPTPRPVPTGRSNYVFAQMSDIHVDLYYKENTQTDCDMPVCCRNGTGTAGSWGDYNCDLPVKTFETALQQLQTLNPEFIIVTGDMPPHDIWNQSDSYNMAYQSLAAGLFKEYFPTTPVYAIFGNHACFPVNQFSYEIGAEKWLQDGFADNWGWWLDKEAIESLKTRGTYAMLHPGTNLRMVALNTQACNDQNFYLWVNNTDQGGQVAWLYEVLQQAEKNGEVVYMFGHYYLADDGCIKYWSYHINALIDRFENTIAGLFFGHSHSDSFHINRGVYSNAPTAVQFVTPSITTYTDKNPSFRLYTGDTDTKQVVDYQQYRLNLPNANKNPTVNPVYDLAYTFKQQYGVNDMLPSTMYGLVLEIANNENLALTYLANHETGVNPPTSCDTGCMHSLMCTLSYGVGDQTDNCQGPAPTWKNALFDLQFPPWTYKVKK</sequence>
<dbReference type="InterPro" id="IPR029052">
    <property type="entry name" value="Metallo-depent_PP-like"/>
</dbReference>
<dbReference type="InterPro" id="IPR045473">
    <property type="entry name" value="ASM_C"/>
</dbReference>
<dbReference type="PIRSF" id="PIRSF000948">
    <property type="entry name" value="Sphingomy_PDE"/>
    <property type="match status" value="1"/>
</dbReference>
<dbReference type="PANTHER" id="PTHR10340:SF57">
    <property type="entry name" value="METALLOPHOS DOMAIN-CONTAINING PROTEIN"/>
    <property type="match status" value="1"/>
</dbReference>
<protein>
    <recommendedName>
        <fullName evidence="11">Sphingomyelin phosphodiesterase</fullName>
    </recommendedName>
</protein>
<dbReference type="GO" id="GO:0016020">
    <property type="term" value="C:membrane"/>
    <property type="evidence" value="ECO:0007669"/>
    <property type="project" value="GOC"/>
</dbReference>
<dbReference type="GO" id="GO:0046513">
    <property type="term" value="P:ceramide biosynthetic process"/>
    <property type="evidence" value="ECO:0007669"/>
    <property type="project" value="UniProtKB-ARBA"/>
</dbReference>
<dbReference type="Gene3D" id="1.10.225.10">
    <property type="entry name" value="Saposin-like"/>
    <property type="match status" value="1"/>
</dbReference>
<reference evidence="16 17" key="1">
    <citation type="submission" date="2016-11" db="EMBL/GenBank/DDBJ databases">
        <title>The macronuclear genome of Stentor coeruleus: a giant cell with tiny introns.</title>
        <authorList>
            <person name="Slabodnick M."/>
            <person name="Ruby J.G."/>
            <person name="Reiff S.B."/>
            <person name="Swart E.C."/>
            <person name="Gosai S."/>
            <person name="Prabakaran S."/>
            <person name="Witkowska E."/>
            <person name="Larue G.E."/>
            <person name="Fisher S."/>
            <person name="Freeman R.M."/>
            <person name="Gunawardena J."/>
            <person name="Chu W."/>
            <person name="Stover N.A."/>
            <person name="Gregory B.D."/>
            <person name="Nowacki M."/>
            <person name="Derisi J."/>
            <person name="Roy S.W."/>
            <person name="Marshall W.F."/>
            <person name="Sood P."/>
        </authorList>
    </citation>
    <scope>NUCLEOTIDE SEQUENCE [LARGE SCALE GENOMIC DNA]</scope>
    <source>
        <strain evidence="16">WM001</strain>
    </source>
</reference>
<name>A0A1R2CDE3_9CILI</name>
<dbReference type="GO" id="GO:0004767">
    <property type="term" value="F:sphingomyelin phosphodiesterase activity"/>
    <property type="evidence" value="ECO:0007669"/>
    <property type="project" value="UniProtKB-UniRule"/>
</dbReference>
<feature type="disulfide bond" evidence="13">
    <location>
        <begin position="503"/>
        <end position="507"/>
    </location>
</feature>
<dbReference type="GO" id="GO:0046872">
    <property type="term" value="F:metal ion binding"/>
    <property type="evidence" value="ECO:0007669"/>
    <property type="project" value="UniProtKB-KW"/>
</dbReference>
<evidence type="ECO:0000256" key="4">
    <source>
        <dbReference type="ARBA" id="ARBA00022723"/>
    </source>
</evidence>
<feature type="binding site" evidence="12">
    <location>
        <position position="380"/>
    </location>
    <ligand>
        <name>Zn(2+)</name>
        <dbReference type="ChEBI" id="CHEBI:29105"/>
        <label>2</label>
    </ligand>
</feature>
<feature type="binding site" evidence="12">
    <location>
        <position position="202"/>
    </location>
    <ligand>
        <name>Zn(2+)</name>
        <dbReference type="ChEBI" id="CHEBI:29105"/>
        <label>1</label>
    </ligand>
</feature>
<gene>
    <name evidence="16" type="ORF">SteCoe_11279</name>
</gene>
<feature type="binding site" evidence="12">
    <location>
        <position position="141"/>
    </location>
    <ligand>
        <name>Zn(2+)</name>
        <dbReference type="ChEBI" id="CHEBI:29105"/>
        <label>1</label>
    </ligand>
</feature>
<keyword evidence="8 13" id="KW-1015">Disulfide bond</keyword>
<keyword evidence="4 12" id="KW-0479">Metal-binding</keyword>
<keyword evidence="5 14" id="KW-0732">Signal</keyword>
<evidence type="ECO:0000256" key="5">
    <source>
        <dbReference type="ARBA" id="ARBA00022729"/>
    </source>
</evidence>
<evidence type="ECO:0000256" key="2">
    <source>
        <dbReference type="ARBA" id="ARBA00008234"/>
    </source>
</evidence>
<evidence type="ECO:0000256" key="10">
    <source>
        <dbReference type="ARBA" id="ARBA00023295"/>
    </source>
</evidence>
<dbReference type="Pfam" id="PF00149">
    <property type="entry name" value="Metallophos"/>
    <property type="match status" value="1"/>
</dbReference>
<dbReference type="Gene3D" id="3.60.21.10">
    <property type="match status" value="1"/>
</dbReference>
<evidence type="ECO:0000256" key="3">
    <source>
        <dbReference type="ARBA" id="ARBA00022525"/>
    </source>
</evidence>
<evidence type="ECO:0000256" key="9">
    <source>
        <dbReference type="ARBA" id="ARBA00023180"/>
    </source>
</evidence>
<evidence type="ECO:0000259" key="15">
    <source>
        <dbReference type="PROSITE" id="PS50015"/>
    </source>
</evidence>
<feature type="binding site" evidence="12">
    <location>
        <position position="382"/>
    </location>
    <ligand>
        <name>Zn(2+)</name>
        <dbReference type="ChEBI" id="CHEBI:29105"/>
        <label>1</label>
    </ligand>
</feature>
<dbReference type="EMBL" id="MPUH01000187">
    <property type="protein sequence ID" value="OMJ87038.1"/>
    <property type="molecule type" value="Genomic_DNA"/>
</dbReference>
<dbReference type="InterPro" id="IPR011160">
    <property type="entry name" value="Sphingomy_PDE"/>
</dbReference>
<feature type="chain" id="PRO_5012028731" description="Sphingomyelin phosphodiesterase" evidence="14">
    <location>
        <begin position="19"/>
        <end position="551"/>
    </location>
</feature>
<evidence type="ECO:0000256" key="12">
    <source>
        <dbReference type="PIRSR" id="PIRSR000948-1"/>
    </source>
</evidence>
<feature type="signal peptide" evidence="14">
    <location>
        <begin position="1"/>
        <end position="18"/>
    </location>
</feature>
<evidence type="ECO:0000313" key="16">
    <source>
        <dbReference type="EMBL" id="OMJ87038.1"/>
    </source>
</evidence>
<feature type="binding site" evidence="12">
    <location>
        <position position="346"/>
    </location>
    <ligand>
        <name>Zn(2+)</name>
        <dbReference type="ChEBI" id="CHEBI:29105"/>
        <label>2</label>
    </ligand>
</feature>
<dbReference type="InterPro" id="IPR004843">
    <property type="entry name" value="Calcineurin-like_PHP"/>
</dbReference>
<keyword evidence="3" id="KW-0964">Secreted</keyword>
<comment type="subcellular location">
    <subcellularLocation>
        <location evidence="1">Secreted</location>
    </subcellularLocation>
</comment>
<evidence type="ECO:0000256" key="13">
    <source>
        <dbReference type="PIRSR" id="PIRSR000948-2"/>
    </source>
</evidence>
<organism evidence="16 17">
    <name type="scientific">Stentor coeruleus</name>
    <dbReference type="NCBI Taxonomy" id="5963"/>
    <lineage>
        <taxon>Eukaryota</taxon>
        <taxon>Sar</taxon>
        <taxon>Alveolata</taxon>
        <taxon>Ciliophora</taxon>
        <taxon>Postciliodesmatophora</taxon>
        <taxon>Heterotrichea</taxon>
        <taxon>Heterotrichida</taxon>
        <taxon>Stentoridae</taxon>
        <taxon>Stentor</taxon>
    </lineage>
</organism>
<evidence type="ECO:0000256" key="8">
    <source>
        <dbReference type="ARBA" id="ARBA00023157"/>
    </source>
</evidence>
<dbReference type="InterPro" id="IPR008139">
    <property type="entry name" value="SaposinB_dom"/>
</dbReference>
<dbReference type="PROSITE" id="PS50015">
    <property type="entry name" value="SAP_B"/>
    <property type="match status" value="1"/>
</dbReference>
<dbReference type="GO" id="GO:0005576">
    <property type="term" value="C:extracellular region"/>
    <property type="evidence" value="ECO:0007669"/>
    <property type="project" value="UniProtKB-SubCell"/>
</dbReference>
<feature type="domain" description="Saposin B-type" evidence="15">
    <location>
        <begin position="19"/>
        <end position="101"/>
    </location>
</feature>
<dbReference type="SUPFAM" id="SSF47862">
    <property type="entry name" value="Saposin"/>
    <property type="match status" value="1"/>
</dbReference>
<feature type="binding site" evidence="12">
    <location>
        <position position="202"/>
    </location>
    <ligand>
        <name>Zn(2+)</name>
        <dbReference type="ChEBI" id="CHEBI:29105"/>
        <label>2</label>
    </ligand>
</feature>
<feature type="binding site" evidence="12">
    <location>
        <position position="242"/>
    </location>
    <ligand>
        <name>Zn(2+)</name>
        <dbReference type="ChEBI" id="CHEBI:29105"/>
        <label>2</label>
    </ligand>
</feature>
<feature type="disulfide bond" evidence="13">
    <location>
        <begin position="513"/>
        <end position="526"/>
    </location>
</feature>
<comment type="cofactor">
    <cofactor evidence="12">
        <name>Zn(2+)</name>
        <dbReference type="ChEBI" id="CHEBI:29105"/>
    </cofactor>
    <text evidence="12">Binds 2 Zn(2+) ions per subunit.</text>
</comment>
<keyword evidence="9" id="KW-0325">Glycoprotein</keyword>
<evidence type="ECO:0000256" key="11">
    <source>
        <dbReference type="PIRNR" id="PIRNR000948"/>
    </source>
</evidence>
<dbReference type="OrthoDB" id="310454at2759"/>
<dbReference type="CDD" id="cd00842">
    <property type="entry name" value="MPP_ASMase"/>
    <property type="match status" value="1"/>
</dbReference>
<evidence type="ECO:0000256" key="14">
    <source>
        <dbReference type="SAM" id="SignalP"/>
    </source>
</evidence>
<comment type="similarity">
    <text evidence="2 11">Belongs to the acid sphingomyelinase family.</text>
</comment>
<dbReference type="Pfam" id="PF19272">
    <property type="entry name" value="ASMase_C"/>
    <property type="match status" value="1"/>
</dbReference>
<keyword evidence="10 11" id="KW-0326">Glycosidase</keyword>
<feature type="disulfide bond" evidence="13">
    <location>
        <begin position="306"/>
        <end position="354"/>
    </location>
</feature>
<keyword evidence="6 11" id="KW-0378">Hydrolase</keyword>
<evidence type="ECO:0000256" key="1">
    <source>
        <dbReference type="ARBA" id="ARBA00004613"/>
    </source>
</evidence>
<dbReference type="GO" id="GO:0016798">
    <property type="term" value="F:hydrolase activity, acting on glycosyl bonds"/>
    <property type="evidence" value="ECO:0007669"/>
    <property type="project" value="UniProtKB-KW"/>
</dbReference>
<dbReference type="AlphaFoldDB" id="A0A1R2CDE3"/>
<dbReference type="InterPro" id="IPR011001">
    <property type="entry name" value="Saposin-like"/>
</dbReference>
<feature type="disulfide bond" evidence="13">
    <location>
        <begin position="160"/>
        <end position="175"/>
    </location>
</feature>
<dbReference type="InterPro" id="IPR041805">
    <property type="entry name" value="ASMase/PPN1_MPP"/>
</dbReference>
<comment type="function">
    <text evidence="11">Converts sphingomyelin to ceramide.</text>
</comment>
<feature type="disulfide bond" evidence="13">
    <location>
        <begin position="54"/>
        <end position="65"/>
    </location>
</feature>
<feature type="disulfide bond" evidence="13">
    <location>
        <begin position="26"/>
        <end position="91"/>
    </location>
</feature>
<proteinExistence type="inferred from homology"/>
<evidence type="ECO:0000313" key="17">
    <source>
        <dbReference type="Proteomes" id="UP000187209"/>
    </source>
</evidence>
<dbReference type="PANTHER" id="PTHR10340">
    <property type="entry name" value="SPHINGOMYELIN PHOSPHODIESTERASE"/>
    <property type="match status" value="1"/>
</dbReference>
<feature type="disulfide bond" evidence="13">
    <location>
        <begin position="154"/>
        <end position="159"/>
    </location>
</feature>